<organism evidence="2 3">
    <name type="scientific">Anaerostipes hadrus</name>
    <dbReference type="NCBI Taxonomy" id="649756"/>
    <lineage>
        <taxon>Bacteria</taxon>
        <taxon>Bacillati</taxon>
        <taxon>Bacillota</taxon>
        <taxon>Clostridia</taxon>
        <taxon>Lachnospirales</taxon>
        <taxon>Lachnospiraceae</taxon>
        <taxon>Anaerostipes</taxon>
    </lineage>
</organism>
<dbReference type="InterPro" id="IPR027417">
    <property type="entry name" value="P-loop_NTPase"/>
</dbReference>
<reference evidence="2" key="1">
    <citation type="submission" date="2023-08" db="EMBL/GenBank/DDBJ databases">
        <title>Complete Genome Sequences of butyrate producing Anaerostipes hadrus strains BA1 and GIF7 isolated from the terminal ileum of a healthy lean male.</title>
        <authorList>
            <person name="Low A."/>
            <person name="Sheludchenko M."/>
            <person name="Cheng H.E."/>
            <person name="Koh X.Q."/>
            <person name="Lee J."/>
        </authorList>
    </citation>
    <scope>NUCLEOTIDE SEQUENCE</scope>
    <source>
        <strain evidence="2">BA1</strain>
    </source>
</reference>
<dbReference type="AlphaFoldDB" id="A0AAQ3JH74"/>
<dbReference type="PANTHER" id="PTHR34825:SF1">
    <property type="entry name" value="AAA-ATPASE-LIKE DOMAIN-CONTAINING PROTEIN"/>
    <property type="match status" value="1"/>
</dbReference>
<dbReference type="Gene3D" id="3.40.50.300">
    <property type="entry name" value="P-loop containing nucleotide triphosphate hydrolases"/>
    <property type="match status" value="1"/>
</dbReference>
<proteinExistence type="predicted"/>
<dbReference type="Proteomes" id="UP001243496">
    <property type="component" value="Chromosome"/>
</dbReference>
<feature type="domain" description="AAA-ATPase-like" evidence="1">
    <location>
        <begin position="7"/>
        <end position="235"/>
    </location>
</feature>
<dbReference type="RefSeq" id="WP_306856373.1">
    <property type="nucleotide sequence ID" value="NZ_CP132968.1"/>
</dbReference>
<dbReference type="Pfam" id="PF08011">
    <property type="entry name" value="PDDEXK_9"/>
    <property type="match status" value="1"/>
</dbReference>
<dbReference type="PANTHER" id="PTHR34825">
    <property type="entry name" value="CONSERVED PROTEIN, WITH A WEAK D-GALACTARATE DEHYDRATASE/ALTRONATE HYDROLASE DOMAIN"/>
    <property type="match status" value="1"/>
</dbReference>
<dbReference type="InterPro" id="IPR018631">
    <property type="entry name" value="AAA-ATPase-like_dom"/>
</dbReference>
<gene>
    <name evidence="2" type="ORF">RBI15_11445</name>
</gene>
<dbReference type="SUPFAM" id="SSF52540">
    <property type="entry name" value="P-loop containing nucleoside triphosphate hydrolases"/>
    <property type="match status" value="1"/>
</dbReference>
<dbReference type="Pfam" id="PF09820">
    <property type="entry name" value="AAA-ATPase_like"/>
    <property type="match status" value="1"/>
</dbReference>
<evidence type="ECO:0000259" key="1">
    <source>
        <dbReference type="Pfam" id="PF09820"/>
    </source>
</evidence>
<sequence length="565" mass="66064">MNNVKLPVGISDFHKLRQNEYYYVDKTNLIKELLESRIAEVTLITRPRRFGKTIGMSMLAYFFDIRKDSRKLFEDLKISRDIELCQKWMNQYPTLFISFKDVDGLNFQSAMKMLRNQISWICNEHDYLSDSDKVNENDKKIFLKLQDISEENLSEDLIKISVATIIRMMNAHYGKPVILLLDEYDVPLAKASSNGYYKEMLDVMKTMMSTSLKDNSHLQFAVVTGCLKIAKESIFTGTNNFISDTIIATHLNECFGFTDQEVKDILKDIGLQEHFKEIKEWYDGYNFGKIDVYCPWDVMNYVRDLRIDPDMKPASYWKNTSDNAIIRSFIDYAGSGIQKKMEKLMAGDTIDQKIEENLTYDYLHSSEENFWSILYLTGYLTRDKEEKESADGKIILKIPNKEIREIFETTVQDWFNDTAKLQDRKHLFDAVWNGDEQTLTQEISKLLRITISYHDYREDFYHAFLAGIFAGAGYSVESNKEHGEGRSDLVIFNECEGKVAVFEAKYSKEVKNLEEDCEKAIQQINHRMYAKEFEDSYDEVICYGISFYKKRCVVKRDVKVVVQKI</sequence>
<dbReference type="InterPro" id="IPR012547">
    <property type="entry name" value="PDDEXK_9"/>
</dbReference>
<evidence type="ECO:0000313" key="3">
    <source>
        <dbReference type="Proteomes" id="UP001243496"/>
    </source>
</evidence>
<accession>A0AAQ3JH74</accession>
<evidence type="ECO:0000313" key="2">
    <source>
        <dbReference type="EMBL" id="WMD15983.1"/>
    </source>
</evidence>
<dbReference type="GeneID" id="92742013"/>
<name>A0AAQ3JH74_ANAHA</name>
<protein>
    <submittedName>
        <fullName evidence="2">AAA family ATPase</fullName>
    </submittedName>
</protein>
<dbReference type="EMBL" id="CP132968">
    <property type="protein sequence ID" value="WMD15983.1"/>
    <property type="molecule type" value="Genomic_DNA"/>
</dbReference>